<dbReference type="OrthoDB" id="7255862at2"/>
<dbReference type="Proteomes" id="UP000245370">
    <property type="component" value="Unassembled WGS sequence"/>
</dbReference>
<dbReference type="AlphaFoldDB" id="A0A2U2XBS9"/>
<feature type="transmembrane region" description="Helical" evidence="2">
    <location>
        <begin position="208"/>
        <end position="231"/>
    </location>
</feature>
<evidence type="ECO:0000313" key="4">
    <source>
        <dbReference type="Proteomes" id="UP000245370"/>
    </source>
</evidence>
<comment type="caution">
    <text evidence="3">The sequence shown here is derived from an EMBL/GenBank/DDBJ whole genome shotgun (WGS) entry which is preliminary data.</text>
</comment>
<keyword evidence="1" id="KW-0175">Coiled coil</keyword>
<feature type="transmembrane region" description="Helical" evidence="2">
    <location>
        <begin position="237"/>
        <end position="256"/>
    </location>
</feature>
<feature type="transmembrane region" description="Helical" evidence="2">
    <location>
        <begin position="14"/>
        <end position="35"/>
    </location>
</feature>
<keyword evidence="2" id="KW-1133">Transmembrane helix</keyword>
<name>A0A2U2XBS9_9FLAO</name>
<evidence type="ECO:0000256" key="1">
    <source>
        <dbReference type="SAM" id="Coils"/>
    </source>
</evidence>
<sequence>MEFNNKKLEKTSKLINYLIAIVLCGFLISLSGKLIDDVDEWEERPNVEEFQNHDFLEDKEAELLKIDAQIEIKDQKRSSIQNTLRIVNGNYANAKKSFDNWLKARKTVGSPNEDKEVLSRAKELDEFYKTQQEWKIELNKISSEIQTLSNQKNTIYEKINKEENRAYNEQQNAIRTYDLKVFLIRLLFILPILLLGILFIVKFRKHKYWPLFLGFVLFSFYAFFFGLVPYLPSYGGYIRYTVGIILSVLFGIYVINKIRAFIESKKKELEVSTTERAKKVQIETAEKALDDHMCPSCGKDFIIKKWDKSAGKKDKTSTYGIVTDFCRFCGLELFKKCNKCGEENFAHLPYCSCCGDKMTDSNSE</sequence>
<reference evidence="3 4" key="2">
    <citation type="submission" date="2018-05" db="EMBL/GenBank/DDBJ databases">
        <authorList>
            <person name="Lanie J.A."/>
            <person name="Ng W.-L."/>
            <person name="Kazmierczak K.M."/>
            <person name="Andrzejewski T.M."/>
            <person name="Davidsen T.M."/>
            <person name="Wayne K.J."/>
            <person name="Tettelin H."/>
            <person name="Glass J.I."/>
            <person name="Rusch D."/>
            <person name="Podicherti R."/>
            <person name="Tsui H.-C.T."/>
            <person name="Winkler M.E."/>
        </authorList>
    </citation>
    <scope>NUCLEOTIDE SEQUENCE [LARGE SCALE GENOMIC DNA]</scope>
    <source>
        <strain evidence="3 4">C305</strain>
    </source>
</reference>
<keyword evidence="2" id="KW-0472">Membrane</keyword>
<dbReference type="RefSeq" id="WP_109359863.1">
    <property type="nucleotide sequence ID" value="NZ_QFRJ01000008.1"/>
</dbReference>
<reference evidence="3 4" key="1">
    <citation type="submission" date="2018-05" db="EMBL/GenBank/DDBJ databases">
        <title>Brumimicrobium oceani sp. nov., isolated from coastal sediment.</title>
        <authorList>
            <person name="Kou Y."/>
        </authorList>
    </citation>
    <scope>NUCLEOTIDE SEQUENCE [LARGE SCALE GENOMIC DNA]</scope>
    <source>
        <strain evidence="3 4">C305</strain>
    </source>
</reference>
<evidence type="ECO:0000256" key="2">
    <source>
        <dbReference type="SAM" id="Phobius"/>
    </source>
</evidence>
<evidence type="ECO:0008006" key="5">
    <source>
        <dbReference type="Google" id="ProtNLM"/>
    </source>
</evidence>
<feature type="coiled-coil region" evidence="1">
    <location>
        <begin position="131"/>
        <end position="165"/>
    </location>
</feature>
<protein>
    <recommendedName>
        <fullName evidence="5">Zinc ribbon domain-containing protein</fullName>
    </recommendedName>
</protein>
<gene>
    <name evidence="3" type="ORF">DIT68_11025</name>
</gene>
<dbReference type="EMBL" id="QFRJ01000008">
    <property type="protein sequence ID" value="PWH85161.1"/>
    <property type="molecule type" value="Genomic_DNA"/>
</dbReference>
<organism evidence="3 4">
    <name type="scientific">Brumimicrobium oceani</name>
    <dbReference type="NCBI Taxonomy" id="2100725"/>
    <lineage>
        <taxon>Bacteria</taxon>
        <taxon>Pseudomonadati</taxon>
        <taxon>Bacteroidota</taxon>
        <taxon>Flavobacteriia</taxon>
        <taxon>Flavobacteriales</taxon>
        <taxon>Crocinitomicaceae</taxon>
        <taxon>Brumimicrobium</taxon>
    </lineage>
</organism>
<evidence type="ECO:0000313" key="3">
    <source>
        <dbReference type="EMBL" id="PWH85161.1"/>
    </source>
</evidence>
<feature type="transmembrane region" description="Helical" evidence="2">
    <location>
        <begin position="182"/>
        <end position="201"/>
    </location>
</feature>
<accession>A0A2U2XBS9</accession>
<keyword evidence="2" id="KW-0812">Transmembrane</keyword>
<keyword evidence="4" id="KW-1185">Reference proteome</keyword>
<proteinExistence type="predicted"/>